<reference evidence="2 3" key="1">
    <citation type="submission" date="2019-04" db="EMBL/GenBank/DDBJ databases">
        <title>Azoarcus nasutitermitis sp. nov. isolated from termite nest.</title>
        <authorList>
            <person name="Lin S.-Y."/>
            <person name="Hameed A."/>
            <person name="Hsu Y.-H."/>
            <person name="Young C.-C."/>
        </authorList>
    </citation>
    <scope>NUCLEOTIDE SEQUENCE [LARGE SCALE GENOMIC DNA]</scope>
    <source>
        <strain evidence="2 3">CC-YHH838</strain>
    </source>
</reference>
<dbReference type="PIRSF" id="PIRSF003113">
    <property type="entry name" value="BolA"/>
    <property type="match status" value="1"/>
</dbReference>
<dbReference type="InterPro" id="IPR036065">
    <property type="entry name" value="BolA-like_sf"/>
</dbReference>
<evidence type="ECO:0000256" key="1">
    <source>
        <dbReference type="RuleBase" id="RU003860"/>
    </source>
</evidence>
<organism evidence="2 3">
    <name type="scientific">Pseudothauera nasutitermitis</name>
    <dbReference type="NCBI Taxonomy" id="2565930"/>
    <lineage>
        <taxon>Bacteria</taxon>
        <taxon>Pseudomonadati</taxon>
        <taxon>Pseudomonadota</taxon>
        <taxon>Betaproteobacteria</taxon>
        <taxon>Rhodocyclales</taxon>
        <taxon>Zoogloeaceae</taxon>
        <taxon>Pseudothauera</taxon>
    </lineage>
</organism>
<dbReference type="RefSeq" id="WP_136347056.1">
    <property type="nucleotide sequence ID" value="NZ_SSOC01000002.1"/>
</dbReference>
<dbReference type="PANTHER" id="PTHR46230">
    <property type="match status" value="1"/>
</dbReference>
<comment type="caution">
    <text evidence="2">The sequence shown here is derived from an EMBL/GenBank/DDBJ whole genome shotgun (WGS) entry which is preliminary data.</text>
</comment>
<dbReference type="AlphaFoldDB" id="A0A4S4B560"/>
<comment type="similarity">
    <text evidence="1">Belongs to the BolA/IbaG family.</text>
</comment>
<dbReference type="GO" id="GO:0016226">
    <property type="term" value="P:iron-sulfur cluster assembly"/>
    <property type="evidence" value="ECO:0007669"/>
    <property type="project" value="TreeGrafter"/>
</dbReference>
<dbReference type="OrthoDB" id="5296536at2"/>
<proteinExistence type="inferred from homology"/>
<dbReference type="InterPro" id="IPR002634">
    <property type="entry name" value="BolA"/>
</dbReference>
<dbReference type="EMBL" id="SSOC01000002">
    <property type="protein sequence ID" value="THF66107.1"/>
    <property type="molecule type" value="Genomic_DNA"/>
</dbReference>
<accession>A0A4S4B560</accession>
<sequence>MDALLRAAFQPEYIAIRDDSALHAGHAGARSGGGHYHLEIVSASFEGKNSVLRHRMIHQALGSMMQSEIHALSIRARTAEEAANQPTPKEIR</sequence>
<dbReference type="SUPFAM" id="SSF82657">
    <property type="entry name" value="BolA-like"/>
    <property type="match status" value="1"/>
</dbReference>
<protein>
    <submittedName>
        <fullName evidence="2">BolA family transcriptional regulator</fullName>
    </submittedName>
</protein>
<dbReference type="PANTHER" id="PTHR46230:SF7">
    <property type="entry name" value="BOLA-LIKE PROTEIN 1"/>
    <property type="match status" value="1"/>
</dbReference>
<name>A0A4S4B560_9RHOO</name>
<dbReference type="Gene3D" id="3.30.300.90">
    <property type="entry name" value="BolA-like"/>
    <property type="match status" value="1"/>
</dbReference>
<dbReference type="Pfam" id="PF01722">
    <property type="entry name" value="BolA"/>
    <property type="match status" value="1"/>
</dbReference>
<evidence type="ECO:0000313" key="3">
    <source>
        <dbReference type="Proteomes" id="UP000308430"/>
    </source>
</evidence>
<keyword evidence="3" id="KW-1185">Reference proteome</keyword>
<evidence type="ECO:0000313" key="2">
    <source>
        <dbReference type="EMBL" id="THF66107.1"/>
    </source>
</evidence>
<dbReference type="Proteomes" id="UP000308430">
    <property type="component" value="Unassembled WGS sequence"/>
</dbReference>
<gene>
    <name evidence="2" type="ORF">E6C76_04420</name>
</gene>